<evidence type="ECO:0000256" key="10">
    <source>
        <dbReference type="SAM" id="SignalP"/>
    </source>
</evidence>
<dbReference type="Gene3D" id="1.10.760.10">
    <property type="entry name" value="Cytochrome c-like domain"/>
    <property type="match status" value="2"/>
</dbReference>
<dbReference type="AlphaFoldDB" id="A0A1F6UX44"/>
<comment type="cofactor">
    <cofactor evidence="8">
        <name>heme</name>
        <dbReference type="ChEBI" id="CHEBI:30413"/>
    </cofactor>
    <text evidence="8">Binds 2 heme groups.</text>
</comment>
<dbReference type="PANTHER" id="PTHR30600">
    <property type="entry name" value="CYTOCHROME C PEROXIDASE-RELATED"/>
    <property type="match status" value="1"/>
</dbReference>
<evidence type="ECO:0000256" key="4">
    <source>
        <dbReference type="ARBA" id="ARBA00022729"/>
    </source>
</evidence>
<dbReference type="InterPro" id="IPR004852">
    <property type="entry name" value="Di-haem_cyt_c_peroxidsae"/>
</dbReference>
<feature type="binding site" description="covalent" evidence="8">
    <location>
        <position position="234"/>
    </location>
    <ligand>
        <name>heme c</name>
        <dbReference type="ChEBI" id="CHEBI:61717"/>
        <label>2</label>
    </ligand>
</feature>
<dbReference type="InterPro" id="IPR036909">
    <property type="entry name" value="Cyt_c-like_dom_sf"/>
</dbReference>
<keyword evidence="6" id="KW-0560">Oxidoreductase</keyword>
<dbReference type="Pfam" id="PF03150">
    <property type="entry name" value="CCP_MauG"/>
    <property type="match status" value="1"/>
</dbReference>
<keyword evidence="5" id="KW-0574">Periplasm</keyword>
<comment type="PTM">
    <text evidence="8">Binds 2 heme groups per subunit.</text>
</comment>
<evidence type="ECO:0000256" key="3">
    <source>
        <dbReference type="ARBA" id="ARBA00022723"/>
    </source>
</evidence>
<keyword evidence="4 10" id="KW-0732">Signal</keyword>
<dbReference type="GO" id="GO:0004130">
    <property type="term" value="F:cytochrome-c peroxidase activity"/>
    <property type="evidence" value="ECO:0007669"/>
    <property type="project" value="TreeGrafter"/>
</dbReference>
<dbReference type="PROSITE" id="PS51007">
    <property type="entry name" value="CYTC"/>
    <property type="match status" value="2"/>
</dbReference>
<evidence type="ECO:0000313" key="13">
    <source>
        <dbReference type="Proteomes" id="UP000179076"/>
    </source>
</evidence>
<dbReference type="InterPro" id="IPR026259">
    <property type="entry name" value="MauG/Cytc_peroxidase"/>
</dbReference>
<name>A0A1F6UX44_9PROT</name>
<dbReference type="InterPro" id="IPR051395">
    <property type="entry name" value="Cytochrome_c_Peroxidase/MauG"/>
</dbReference>
<dbReference type="GO" id="GO:0042597">
    <property type="term" value="C:periplasmic space"/>
    <property type="evidence" value="ECO:0007669"/>
    <property type="project" value="UniProtKB-SubCell"/>
</dbReference>
<keyword evidence="2 8" id="KW-0349">Heme</keyword>
<evidence type="ECO:0000256" key="5">
    <source>
        <dbReference type="ARBA" id="ARBA00022764"/>
    </source>
</evidence>
<comment type="caution">
    <text evidence="12">The sequence shown here is derived from an EMBL/GenBank/DDBJ whole genome shotgun (WGS) entry which is preliminary data.</text>
</comment>
<evidence type="ECO:0000256" key="1">
    <source>
        <dbReference type="ARBA" id="ARBA00004418"/>
    </source>
</evidence>
<evidence type="ECO:0000256" key="6">
    <source>
        <dbReference type="ARBA" id="ARBA00023002"/>
    </source>
</evidence>
<feature type="domain" description="Cytochrome c" evidence="11">
    <location>
        <begin position="216"/>
        <end position="373"/>
    </location>
</feature>
<feature type="domain" description="Cytochrome c" evidence="11">
    <location>
        <begin position="54"/>
        <end position="183"/>
    </location>
</feature>
<feature type="binding site" description="axial binding residue" evidence="9">
    <location>
        <position position="235"/>
    </location>
    <ligand>
        <name>heme c</name>
        <dbReference type="ChEBI" id="CHEBI:61717"/>
        <label>2</label>
    </ligand>
    <ligandPart>
        <name>Fe</name>
        <dbReference type="ChEBI" id="CHEBI:18248"/>
    </ligandPart>
</feature>
<evidence type="ECO:0000256" key="8">
    <source>
        <dbReference type="PIRSR" id="PIRSR000294-1"/>
    </source>
</evidence>
<feature type="signal peptide" evidence="10">
    <location>
        <begin position="1"/>
        <end position="18"/>
    </location>
</feature>
<evidence type="ECO:0000256" key="7">
    <source>
        <dbReference type="ARBA" id="ARBA00023004"/>
    </source>
</evidence>
<dbReference type="EMBL" id="MFSP01000184">
    <property type="protein sequence ID" value="OGI61987.1"/>
    <property type="molecule type" value="Genomic_DNA"/>
</dbReference>
<comment type="subcellular location">
    <subcellularLocation>
        <location evidence="1">Periplasm</location>
    </subcellularLocation>
</comment>
<keyword evidence="3 9" id="KW-0479">Metal-binding</keyword>
<gene>
    <name evidence="12" type="ORF">A2W18_05785</name>
</gene>
<reference evidence="12 13" key="1">
    <citation type="journal article" date="2016" name="Nat. Commun.">
        <title>Thousands of microbial genomes shed light on interconnected biogeochemical processes in an aquifer system.</title>
        <authorList>
            <person name="Anantharaman K."/>
            <person name="Brown C.T."/>
            <person name="Hug L.A."/>
            <person name="Sharon I."/>
            <person name="Castelle C.J."/>
            <person name="Probst A.J."/>
            <person name="Thomas B.C."/>
            <person name="Singh A."/>
            <person name="Wilkins M.J."/>
            <person name="Karaoz U."/>
            <person name="Brodie E.L."/>
            <person name="Williams K.H."/>
            <person name="Hubbard S.S."/>
            <person name="Banfield J.F."/>
        </authorList>
    </citation>
    <scope>NUCLEOTIDE SEQUENCE [LARGE SCALE GENOMIC DNA]</scope>
</reference>
<feature type="binding site" description="axial binding residue" evidence="9">
    <location>
        <position position="80"/>
    </location>
    <ligand>
        <name>heme c</name>
        <dbReference type="ChEBI" id="CHEBI:61717"/>
        <label>1</label>
    </ligand>
    <ligandPart>
        <name>Fe</name>
        <dbReference type="ChEBI" id="CHEBI:18248"/>
    </ligandPart>
</feature>
<feature type="binding site" description="covalent" evidence="8">
    <location>
        <position position="79"/>
    </location>
    <ligand>
        <name>heme c</name>
        <dbReference type="ChEBI" id="CHEBI:61717"/>
        <label>1</label>
    </ligand>
</feature>
<protein>
    <recommendedName>
        <fullName evidence="11">Cytochrome c domain-containing protein</fullName>
    </recommendedName>
</protein>
<feature type="chain" id="PRO_5009527073" description="Cytochrome c domain-containing protein" evidence="10">
    <location>
        <begin position="19"/>
        <end position="380"/>
    </location>
</feature>
<accession>A0A1F6UX44</accession>
<organism evidence="12 13">
    <name type="scientific">Candidatus Muproteobacteria bacterium RBG_16_60_9</name>
    <dbReference type="NCBI Taxonomy" id="1817755"/>
    <lineage>
        <taxon>Bacteria</taxon>
        <taxon>Pseudomonadati</taxon>
        <taxon>Pseudomonadota</taxon>
        <taxon>Candidatus Muproteobacteria</taxon>
    </lineage>
</organism>
<dbReference type="PIRSF" id="PIRSF000294">
    <property type="entry name" value="Cytochrome-c_peroxidase"/>
    <property type="match status" value="1"/>
</dbReference>
<evidence type="ECO:0000256" key="9">
    <source>
        <dbReference type="PIRSR" id="PIRSR000294-2"/>
    </source>
</evidence>
<dbReference type="GO" id="GO:0009055">
    <property type="term" value="F:electron transfer activity"/>
    <property type="evidence" value="ECO:0007669"/>
    <property type="project" value="InterPro"/>
</dbReference>
<keyword evidence="7 9" id="KW-0408">Iron</keyword>
<dbReference type="InterPro" id="IPR009056">
    <property type="entry name" value="Cyt_c-like_dom"/>
</dbReference>
<evidence type="ECO:0000313" key="12">
    <source>
        <dbReference type="EMBL" id="OGI61987.1"/>
    </source>
</evidence>
<dbReference type="Proteomes" id="UP000179076">
    <property type="component" value="Unassembled WGS sequence"/>
</dbReference>
<dbReference type="GO" id="GO:0020037">
    <property type="term" value="F:heme binding"/>
    <property type="evidence" value="ECO:0007669"/>
    <property type="project" value="InterPro"/>
</dbReference>
<evidence type="ECO:0000256" key="2">
    <source>
        <dbReference type="ARBA" id="ARBA00022617"/>
    </source>
</evidence>
<dbReference type="SUPFAM" id="SSF46626">
    <property type="entry name" value="Cytochrome c"/>
    <property type="match status" value="2"/>
</dbReference>
<proteinExistence type="predicted"/>
<evidence type="ECO:0000259" key="11">
    <source>
        <dbReference type="PROSITE" id="PS51007"/>
    </source>
</evidence>
<feature type="binding site" description="covalent" evidence="8">
    <location>
        <position position="76"/>
    </location>
    <ligand>
        <name>heme c</name>
        <dbReference type="ChEBI" id="CHEBI:61717"/>
        <label>1</label>
    </ligand>
</feature>
<sequence length="380" mass="42155">MISSCLAALCIAAATARADVLDFSDAERRQISRHGPWPVAWSPDPSNRVSGQRAAIEFGRELFFEPRLSGPGTVQCSTCHLEIRAWQDGRATGAALGVVDRNTPSILDVRLRRWFGWDGANDSLWSQSVRPLLDPREMDASAAHVARLLRTDPELRHSYQKTFGATPSTDDEALLVDVGKALAAFQETLVSSRSPFDDFRDALARNDGSAAARYPLAAQRGLRIFIGRGNCSLCHFGANFTNNEFADVGIPFFIASGKVDPGRHGGIAKLKESRYNLLGPYNDEPARRTATGTRYVETQHRNFGEFRVPSLRNVARTAPYMHNGRLATLRDVVKHYSEIDVDRLHADGERILKPLHLNEREVDDLVAFLESLTEKVSSEK</sequence>
<dbReference type="GO" id="GO:0046872">
    <property type="term" value="F:metal ion binding"/>
    <property type="evidence" value="ECO:0007669"/>
    <property type="project" value="UniProtKB-KW"/>
</dbReference>
<feature type="binding site" description="covalent" evidence="8">
    <location>
        <position position="231"/>
    </location>
    <ligand>
        <name>heme c</name>
        <dbReference type="ChEBI" id="CHEBI:61717"/>
        <label>2</label>
    </ligand>
</feature>